<feature type="region of interest" description="Disordered" evidence="1">
    <location>
        <begin position="1"/>
        <end position="102"/>
    </location>
</feature>
<protein>
    <submittedName>
        <fullName evidence="2">Uncharacterized protein</fullName>
    </submittedName>
</protein>
<name>A0A7S3DBR9_9EUKA</name>
<evidence type="ECO:0000313" key="2">
    <source>
        <dbReference type="EMBL" id="CAE0252406.1"/>
    </source>
</evidence>
<evidence type="ECO:0000256" key="1">
    <source>
        <dbReference type="SAM" id="MobiDB-lite"/>
    </source>
</evidence>
<organism evidence="2">
    <name type="scientific">Palpitomonas bilix</name>
    <dbReference type="NCBI Taxonomy" id="652834"/>
    <lineage>
        <taxon>Eukaryota</taxon>
        <taxon>Eukaryota incertae sedis</taxon>
    </lineage>
</organism>
<feature type="region of interest" description="Disordered" evidence="1">
    <location>
        <begin position="107"/>
        <end position="126"/>
    </location>
</feature>
<sequence length="126" mass="13602">MRKRSGSDRVEEDESAIQIESEAKASAGGGEVEKKEEKREEQRDGVGEGEGEGEGKREGERARKREEARNGKGQIGPASPHSSLFQLLSTHTQTGPLPNSFAFTHALPLSSLSSPPSLPPPIRSIR</sequence>
<feature type="compositionally biased region" description="Pro residues" evidence="1">
    <location>
        <begin position="116"/>
        <end position="126"/>
    </location>
</feature>
<feature type="compositionally biased region" description="Polar residues" evidence="1">
    <location>
        <begin position="80"/>
        <end position="97"/>
    </location>
</feature>
<dbReference type="AlphaFoldDB" id="A0A7S3DBR9"/>
<gene>
    <name evidence="2" type="ORF">PBIL07802_LOCUS14633</name>
</gene>
<dbReference type="EMBL" id="HBIB01022432">
    <property type="protein sequence ID" value="CAE0252406.1"/>
    <property type="molecule type" value="Transcribed_RNA"/>
</dbReference>
<accession>A0A7S3DBR9</accession>
<feature type="compositionally biased region" description="Basic and acidic residues" evidence="1">
    <location>
        <begin position="53"/>
        <end position="70"/>
    </location>
</feature>
<reference evidence="2" key="1">
    <citation type="submission" date="2021-01" db="EMBL/GenBank/DDBJ databases">
        <authorList>
            <person name="Corre E."/>
            <person name="Pelletier E."/>
            <person name="Niang G."/>
            <person name="Scheremetjew M."/>
            <person name="Finn R."/>
            <person name="Kale V."/>
            <person name="Holt S."/>
            <person name="Cochrane G."/>
            <person name="Meng A."/>
            <person name="Brown T."/>
            <person name="Cohen L."/>
        </authorList>
    </citation>
    <scope>NUCLEOTIDE SEQUENCE</scope>
    <source>
        <strain evidence="2">NIES-2562</strain>
    </source>
</reference>
<feature type="compositionally biased region" description="Basic and acidic residues" evidence="1">
    <location>
        <begin position="31"/>
        <end position="46"/>
    </location>
</feature>
<proteinExistence type="predicted"/>